<evidence type="ECO:0000313" key="1">
    <source>
        <dbReference type="EMBL" id="KAH7362066.1"/>
    </source>
</evidence>
<organism evidence="1 2">
    <name type="scientific">Plectosphaerella cucumerina</name>
    <dbReference type="NCBI Taxonomy" id="40658"/>
    <lineage>
        <taxon>Eukaryota</taxon>
        <taxon>Fungi</taxon>
        <taxon>Dikarya</taxon>
        <taxon>Ascomycota</taxon>
        <taxon>Pezizomycotina</taxon>
        <taxon>Sordariomycetes</taxon>
        <taxon>Hypocreomycetidae</taxon>
        <taxon>Glomerellales</taxon>
        <taxon>Plectosphaerellaceae</taxon>
        <taxon>Plectosphaerella</taxon>
    </lineage>
</organism>
<proteinExistence type="predicted"/>
<dbReference type="AlphaFoldDB" id="A0A8K0X2V9"/>
<reference evidence="1" key="1">
    <citation type="journal article" date="2021" name="Nat. Commun.">
        <title>Genetic determinants of endophytism in the Arabidopsis root mycobiome.</title>
        <authorList>
            <person name="Mesny F."/>
            <person name="Miyauchi S."/>
            <person name="Thiergart T."/>
            <person name="Pickel B."/>
            <person name="Atanasova L."/>
            <person name="Karlsson M."/>
            <person name="Huettel B."/>
            <person name="Barry K.W."/>
            <person name="Haridas S."/>
            <person name="Chen C."/>
            <person name="Bauer D."/>
            <person name="Andreopoulos W."/>
            <person name="Pangilinan J."/>
            <person name="LaButti K."/>
            <person name="Riley R."/>
            <person name="Lipzen A."/>
            <person name="Clum A."/>
            <person name="Drula E."/>
            <person name="Henrissat B."/>
            <person name="Kohler A."/>
            <person name="Grigoriev I.V."/>
            <person name="Martin F.M."/>
            <person name="Hacquard S."/>
        </authorList>
    </citation>
    <scope>NUCLEOTIDE SEQUENCE</scope>
    <source>
        <strain evidence="1">MPI-CAGE-AT-0016</strain>
    </source>
</reference>
<name>A0A8K0X2V9_9PEZI</name>
<dbReference type="OrthoDB" id="2544694at2759"/>
<accession>A0A8K0X2V9</accession>
<sequence>MDFTGPEPKLTHIANMRVNLEPSISAGQTPAGIKQWFEISSGFITSPSPTASPQLSLKIQSGGGDYAGVHPEAGFLTLDVSMVAISDDNEFFKFSNTGYVKFDETTTGIITGDKEAKSTQFGGSEVVETVKVNTSSVTWGWLNFATLVGQGRLVVEDGVLVAIEMRLFQVEMKVV</sequence>
<comment type="caution">
    <text evidence="1">The sequence shown here is derived from an EMBL/GenBank/DDBJ whole genome shotgun (WGS) entry which is preliminary data.</text>
</comment>
<dbReference type="Gene3D" id="2.40.160.20">
    <property type="match status" value="1"/>
</dbReference>
<gene>
    <name evidence="1" type="ORF">B0T11DRAFT_80453</name>
</gene>
<dbReference type="EMBL" id="JAGPXD010000003">
    <property type="protein sequence ID" value="KAH7362066.1"/>
    <property type="molecule type" value="Genomic_DNA"/>
</dbReference>
<keyword evidence="2" id="KW-1185">Reference proteome</keyword>
<dbReference type="Pfam" id="PF11578">
    <property type="entry name" value="DUF3237"/>
    <property type="match status" value="1"/>
</dbReference>
<protein>
    <submittedName>
        <fullName evidence="1">Uncharacterized protein</fullName>
    </submittedName>
</protein>
<evidence type="ECO:0000313" key="2">
    <source>
        <dbReference type="Proteomes" id="UP000813385"/>
    </source>
</evidence>
<dbReference type="Proteomes" id="UP000813385">
    <property type="component" value="Unassembled WGS sequence"/>
</dbReference>